<dbReference type="KEGG" id="sawl:NGM29_19035"/>
<dbReference type="AlphaFoldDB" id="A0A9E7SWT3"/>
<keyword evidence="6" id="KW-1185">Reference proteome</keyword>
<keyword evidence="5" id="KW-0614">Plasmid</keyword>
<dbReference type="GeneID" id="73292187"/>
<accession>A0A9E7SWT3</accession>
<feature type="domain" description="Maltose/galactoside acetyltransferase" evidence="4">
    <location>
        <begin position="43"/>
        <end position="74"/>
    </location>
</feature>
<dbReference type="RefSeq" id="WP_254161158.1">
    <property type="nucleotide sequence ID" value="NZ_CP100356.1"/>
</dbReference>
<reference evidence="5" key="1">
    <citation type="submission" date="2022-06" db="EMBL/GenBank/DDBJ databases">
        <title>Diverse halophilic archaea isolated from saline environments.</title>
        <authorList>
            <person name="Cui H.-L."/>
        </authorList>
    </citation>
    <scope>NUCLEOTIDE SEQUENCE</scope>
    <source>
        <strain evidence="5">WLHS1</strain>
        <plasmid evidence="5">unnamed1</plasmid>
    </source>
</reference>
<evidence type="ECO:0000256" key="3">
    <source>
        <dbReference type="SAM" id="MobiDB-lite"/>
    </source>
</evidence>
<feature type="region of interest" description="Disordered" evidence="3">
    <location>
        <begin position="1"/>
        <end position="59"/>
    </location>
</feature>
<dbReference type="Proteomes" id="UP001056855">
    <property type="component" value="Plasmid unnamed1"/>
</dbReference>
<evidence type="ECO:0000256" key="1">
    <source>
        <dbReference type="ARBA" id="ARBA00007274"/>
    </source>
</evidence>
<dbReference type="InterPro" id="IPR024688">
    <property type="entry name" value="Mac_dom"/>
</dbReference>
<dbReference type="GO" id="GO:0016407">
    <property type="term" value="F:acetyltransferase activity"/>
    <property type="evidence" value="ECO:0007669"/>
    <property type="project" value="InterPro"/>
</dbReference>
<evidence type="ECO:0000313" key="5">
    <source>
        <dbReference type="EMBL" id="UTF55780.1"/>
    </source>
</evidence>
<sequence length="90" mass="10288">MLIKSGAGLRRETSAYPFRFPTPGVDESVHNDPRDTSRPQLRRGEATTRRYNRTTVHDQTERRELLEALLGSCGEDCEIVPSEDRQNRST</sequence>
<evidence type="ECO:0000256" key="2">
    <source>
        <dbReference type="ARBA" id="ARBA00022679"/>
    </source>
</evidence>
<keyword evidence="2" id="KW-0808">Transferase</keyword>
<feature type="compositionally biased region" description="Basic and acidic residues" evidence="3">
    <location>
        <begin position="27"/>
        <end position="48"/>
    </location>
</feature>
<evidence type="ECO:0000259" key="4">
    <source>
        <dbReference type="Pfam" id="PF12464"/>
    </source>
</evidence>
<evidence type="ECO:0000313" key="6">
    <source>
        <dbReference type="Proteomes" id="UP001056855"/>
    </source>
</evidence>
<dbReference type="Pfam" id="PF12464">
    <property type="entry name" value="Mac"/>
    <property type="match status" value="1"/>
</dbReference>
<geneLocation type="plasmid" evidence="5 6">
    <name>unnamed1</name>
</geneLocation>
<dbReference type="EMBL" id="CP100356">
    <property type="protein sequence ID" value="UTF55780.1"/>
    <property type="molecule type" value="Genomic_DNA"/>
</dbReference>
<protein>
    <recommendedName>
        <fullName evidence="4">Maltose/galactoside acetyltransferase domain-containing protein</fullName>
    </recommendedName>
</protein>
<comment type="similarity">
    <text evidence="1">Belongs to the transferase hexapeptide repeat family.</text>
</comment>
<gene>
    <name evidence="5" type="ORF">NGM29_19035</name>
</gene>
<organism evidence="5 6">
    <name type="scientific">Natronosalvus rutilus</name>
    <dbReference type="NCBI Taxonomy" id="2953753"/>
    <lineage>
        <taxon>Archaea</taxon>
        <taxon>Methanobacteriati</taxon>
        <taxon>Methanobacteriota</taxon>
        <taxon>Stenosarchaea group</taxon>
        <taxon>Halobacteria</taxon>
        <taxon>Halobacteriales</taxon>
        <taxon>Natrialbaceae</taxon>
        <taxon>Natronosalvus</taxon>
    </lineage>
</organism>
<proteinExistence type="inferred from homology"/>
<name>A0A9E7SWT3_9EURY</name>